<feature type="compositionally biased region" description="Pro residues" evidence="15">
    <location>
        <begin position="94"/>
        <end position="119"/>
    </location>
</feature>
<dbReference type="InterPro" id="IPR015679">
    <property type="entry name" value="PLipase_D_fam"/>
</dbReference>
<dbReference type="GO" id="GO:0005737">
    <property type="term" value="C:cytoplasm"/>
    <property type="evidence" value="ECO:0007669"/>
    <property type="project" value="UniProtKB-SubCell"/>
</dbReference>
<evidence type="ECO:0000256" key="6">
    <source>
        <dbReference type="ARBA" id="ARBA00012027"/>
    </source>
</evidence>
<dbReference type="InterPro" id="IPR001736">
    <property type="entry name" value="PLipase_D/transphosphatidylase"/>
</dbReference>
<evidence type="ECO:0000256" key="2">
    <source>
        <dbReference type="ARBA" id="ARBA00001913"/>
    </source>
</evidence>
<comment type="similarity">
    <text evidence="5">Belongs to the phospholipase D family. C2-PLD subfamily.</text>
</comment>
<keyword evidence="13" id="KW-0443">Lipid metabolism</keyword>
<feature type="region of interest" description="Disordered" evidence="15">
    <location>
        <begin position="1"/>
        <end position="188"/>
    </location>
</feature>
<evidence type="ECO:0000256" key="5">
    <source>
        <dbReference type="ARBA" id="ARBA00010683"/>
    </source>
</evidence>
<evidence type="ECO:0000259" key="16">
    <source>
        <dbReference type="PROSITE" id="PS50004"/>
    </source>
</evidence>
<feature type="domain" description="C2" evidence="16">
    <location>
        <begin position="237"/>
        <end position="370"/>
    </location>
</feature>
<dbReference type="Gene3D" id="3.30.870.10">
    <property type="entry name" value="Endonuclease Chain A"/>
    <property type="match status" value="2"/>
</dbReference>
<comment type="subcellular location">
    <subcellularLocation>
        <location evidence="4">Cytoplasm</location>
    </subcellularLocation>
    <subcellularLocation>
        <location evidence="3">Membrane</location>
        <topology evidence="3">Peripheral membrane protein</topology>
    </subcellularLocation>
</comment>
<proteinExistence type="inferred from homology"/>
<evidence type="ECO:0000256" key="14">
    <source>
        <dbReference type="ARBA" id="ARBA00023136"/>
    </source>
</evidence>
<evidence type="ECO:0000256" key="12">
    <source>
        <dbReference type="ARBA" id="ARBA00022963"/>
    </source>
</evidence>
<dbReference type="PROSITE" id="PS50035">
    <property type="entry name" value="PLD"/>
    <property type="match status" value="2"/>
</dbReference>
<dbReference type="Pfam" id="PF00614">
    <property type="entry name" value="PLDc"/>
    <property type="match status" value="2"/>
</dbReference>
<dbReference type="FunFam" id="2.60.40.150:FF:000193">
    <property type="entry name" value="Phospholipase D delta"/>
    <property type="match status" value="1"/>
</dbReference>
<reference evidence="18" key="1">
    <citation type="submission" date="2016-07" db="EMBL/GenBank/DDBJ databases">
        <title>De novo transcriptome assembly of four accessions of the metal hyperaccumulator plant Noccaea caerulescens.</title>
        <authorList>
            <person name="Blande D."/>
            <person name="Halimaa P."/>
            <person name="Tervahauta A.I."/>
            <person name="Aarts M.G."/>
            <person name="Karenlampi S.O."/>
        </authorList>
    </citation>
    <scope>NUCLEOTIDE SEQUENCE</scope>
</reference>
<dbReference type="InterPro" id="IPR024632">
    <property type="entry name" value="PLipase_D_C"/>
</dbReference>
<dbReference type="SMART" id="SM00239">
    <property type="entry name" value="C2"/>
    <property type="match status" value="1"/>
</dbReference>
<dbReference type="AlphaFoldDB" id="A0A1J3J5S8"/>
<dbReference type="CDD" id="cd04015">
    <property type="entry name" value="C2_plant_PLD"/>
    <property type="match status" value="1"/>
</dbReference>
<organism evidence="18">
    <name type="scientific">Noccaea caerulescens</name>
    <name type="common">Alpine penny-cress</name>
    <name type="synonym">Thlaspi caerulescens</name>
    <dbReference type="NCBI Taxonomy" id="107243"/>
    <lineage>
        <taxon>Eukaryota</taxon>
        <taxon>Viridiplantae</taxon>
        <taxon>Streptophyta</taxon>
        <taxon>Embryophyta</taxon>
        <taxon>Tracheophyta</taxon>
        <taxon>Spermatophyta</taxon>
        <taxon>Magnoliopsida</taxon>
        <taxon>eudicotyledons</taxon>
        <taxon>Gunneridae</taxon>
        <taxon>Pentapetalae</taxon>
        <taxon>rosids</taxon>
        <taxon>malvids</taxon>
        <taxon>Brassicales</taxon>
        <taxon>Brassicaceae</taxon>
        <taxon>Coluteocarpeae</taxon>
        <taxon>Noccaea</taxon>
    </lineage>
</organism>
<dbReference type="InterPro" id="IPR000008">
    <property type="entry name" value="C2_dom"/>
</dbReference>
<dbReference type="GO" id="GO:0004630">
    <property type="term" value="F:phospholipase D activity"/>
    <property type="evidence" value="ECO:0007669"/>
    <property type="project" value="UniProtKB-EC"/>
</dbReference>
<dbReference type="GO" id="GO:0009395">
    <property type="term" value="P:phospholipid catabolic process"/>
    <property type="evidence" value="ECO:0007669"/>
    <property type="project" value="TreeGrafter"/>
</dbReference>
<keyword evidence="10" id="KW-0378">Hydrolase</keyword>
<dbReference type="InterPro" id="IPR035892">
    <property type="entry name" value="C2_domain_sf"/>
</dbReference>
<keyword evidence="12" id="KW-0442">Lipid degradation</keyword>
<dbReference type="PROSITE" id="PS50004">
    <property type="entry name" value="C2"/>
    <property type="match status" value="1"/>
</dbReference>
<feature type="compositionally biased region" description="Pro residues" evidence="15">
    <location>
        <begin position="10"/>
        <end position="44"/>
    </location>
</feature>
<keyword evidence="11" id="KW-0106">Calcium</keyword>
<evidence type="ECO:0000256" key="7">
    <source>
        <dbReference type="ARBA" id="ARBA00022490"/>
    </source>
</evidence>
<dbReference type="SMART" id="SM00155">
    <property type="entry name" value="PLDc"/>
    <property type="match status" value="2"/>
</dbReference>
<dbReference type="Pfam" id="PF12357">
    <property type="entry name" value="PLD_C"/>
    <property type="match status" value="1"/>
</dbReference>
<dbReference type="GO" id="GO:0046872">
    <property type="term" value="F:metal ion binding"/>
    <property type="evidence" value="ECO:0007669"/>
    <property type="project" value="UniProtKB-KW"/>
</dbReference>
<evidence type="ECO:0000256" key="10">
    <source>
        <dbReference type="ARBA" id="ARBA00022801"/>
    </source>
</evidence>
<dbReference type="PANTHER" id="PTHR18896:SF148">
    <property type="entry name" value="PHOSPHOLIPASE D BETA 2"/>
    <property type="match status" value="1"/>
</dbReference>
<dbReference type="Pfam" id="PF00168">
    <property type="entry name" value="C2"/>
    <property type="match status" value="1"/>
</dbReference>
<dbReference type="FunFam" id="3.30.870.10:FF:000025">
    <property type="entry name" value="Phospholipase D delta"/>
    <property type="match status" value="1"/>
</dbReference>
<comment type="catalytic activity">
    <reaction evidence="1">
        <text>a 1,2-diacyl-sn-glycero-3-phosphocholine + H2O = a 1,2-diacyl-sn-glycero-3-phosphate + choline + H(+)</text>
        <dbReference type="Rhea" id="RHEA:14445"/>
        <dbReference type="ChEBI" id="CHEBI:15354"/>
        <dbReference type="ChEBI" id="CHEBI:15377"/>
        <dbReference type="ChEBI" id="CHEBI:15378"/>
        <dbReference type="ChEBI" id="CHEBI:57643"/>
        <dbReference type="ChEBI" id="CHEBI:58608"/>
        <dbReference type="EC" id="3.1.4.4"/>
    </reaction>
</comment>
<evidence type="ECO:0000256" key="15">
    <source>
        <dbReference type="SAM" id="MobiDB-lite"/>
    </source>
</evidence>
<evidence type="ECO:0000256" key="9">
    <source>
        <dbReference type="ARBA" id="ARBA00022737"/>
    </source>
</evidence>
<dbReference type="EC" id="3.1.4.4" evidence="6"/>
<dbReference type="EMBL" id="GEVM01018734">
    <property type="protein sequence ID" value="JAU87204.1"/>
    <property type="molecule type" value="Transcribed_RNA"/>
</dbReference>
<evidence type="ECO:0000256" key="8">
    <source>
        <dbReference type="ARBA" id="ARBA00022723"/>
    </source>
</evidence>
<accession>A0A1J3J5S8</accession>
<keyword evidence="14" id="KW-0472">Membrane</keyword>
<feature type="domain" description="PLD phosphodiesterase" evidence="17">
    <location>
        <begin position="572"/>
        <end position="607"/>
    </location>
</feature>
<evidence type="ECO:0000256" key="11">
    <source>
        <dbReference type="ARBA" id="ARBA00022837"/>
    </source>
</evidence>
<evidence type="ECO:0000259" key="17">
    <source>
        <dbReference type="PROSITE" id="PS50035"/>
    </source>
</evidence>
<evidence type="ECO:0000313" key="18">
    <source>
        <dbReference type="EMBL" id="JAU87204.1"/>
    </source>
</evidence>
<dbReference type="SUPFAM" id="SSF56024">
    <property type="entry name" value="Phospholipase D/nuclease"/>
    <property type="match status" value="2"/>
</dbReference>
<dbReference type="Gene3D" id="2.60.40.150">
    <property type="entry name" value="C2 domain"/>
    <property type="match status" value="1"/>
</dbReference>
<dbReference type="FunFam" id="3.30.870.10:FF:000027">
    <property type="entry name" value="Phospholipase D"/>
    <property type="match status" value="1"/>
</dbReference>
<keyword evidence="8" id="KW-0479">Metal-binding</keyword>
<keyword evidence="7" id="KW-0963">Cytoplasm</keyword>
<evidence type="ECO:0000256" key="3">
    <source>
        <dbReference type="ARBA" id="ARBA00004170"/>
    </source>
</evidence>
<protein>
    <recommendedName>
        <fullName evidence="6">phospholipase D</fullName>
        <ecNumber evidence="6">3.1.4.4</ecNumber>
    </recommendedName>
</protein>
<evidence type="ECO:0000256" key="13">
    <source>
        <dbReference type="ARBA" id="ARBA00023098"/>
    </source>
</evidence>
<comment type="cofactor">
    <cofactor evidence="2">
        <name>Ca(2+)</name>
        <dbReference type="ChEBI" id="CHEBI:29108"/>
    </cofactor>
</comment>
<name>A0A1J3J5S8_NOCCA</name>
<evidence type="ECO:0000256" key="4">
    <source>
        <dbReference type="ARBA" id="ARBA00004496"/>
    </source>
</evidence>
<gene>
    <name evidence="18" type="ORF">MP_TR22234_c0_g1_i1_g.62770</name>
</gene>
<sequence length="1054" mass="117544">MENYGSHSPQYPPYYPGAPDPYPPPPPPPPPQAYQHYPYPPPPHHQGSMSHSGPLDYSHHPPSLHHQGSMSHSGPLDYSHRPPPSPHYYDQQYQPPPPPPPPHPYPYTNPYTNPYPPHQPTLEPRPSFGSCGSYQEPGLYPPPPQDPPENLSSGGSSSPPIYPPLHDLMGGLSVSVNQPSVPASPPAPSAPFVSMDTYGHPFNNSFSSHSHLSHSGRLDSSSHGYTWPHSPGMQIVPFGKASLKVLLLHGNLDIWISRANNLPNMDMFHKTLGAVFGSIGNVIEGQLSKKITSDPYVSISVAGAVIGRTYVMSNSENPVWQQHFYVPVAHHAAEVHFVVKDSDVVGSQLIGIVTIPVEQIYSGARVQGSYSIRSSNGKPCKPGATLTLSIQYTSMDKLSVYHSGVGRGPNYQGVPGTYFPLREGGDVTLYQDAHVPQGMLPRIRLGNGMYYEHAKCWHDMFHAICQARRLIYITGWSVWHKVRLGRDEGDPASECTLGELLRTKSQEGVRVLLLVWDDPTSRDILGYKTDGVMGTHDEETRRFFKHSSVQVLLCPRNAGKRHSWVKQTEVGTIYTHHQKTVIVDADAGGNTRKIVAFVGGLDLCDGRYDTPQHALFRTLETDHKGDYHNPTFTGNVSGCPREPWHDLHSKIDGPAAYDVLTNFEERWLKAAKPHRINKLKTSYDDALLRIERIPDILGVFDAPTVSATYPEAWHVQIFRSIDSNSVKGFPKDPKYATSKNLMCGKNVLIDMSIHTAYVKAIRAAQHFIYIENQYFIGSSYNWNAHKDIGANNLIPMEIALKIAEKIKANERFAAYIVIPMWPEGVPTGAATQRILYWQNKTMQMMYGTIYNALVESGLEGKFSPQDYLNFFCLGNREMANEASPSNDNTPQASCRKSRRFMIYVHSKGMVVDDEYVVIGSANINQRSMEGTRDTEIAMGAYQPQHTWARQQSGPRGQIYGYRMSLWAEHMGRLDDSFEEPESIECVSKVRTMAEENWKQFRAEQVTEMRGHLLKYPVDVDGKGKVRPLAGSEEFPDVGGNIVGSFLGIQENLTI</sequence>
<evidence type="ECO:0000256" key="1">
    <source>
        <dbReference type="ARBA" id="ARBA00000798"/>
    </source>
</evidence>
<dbReference type="GO" id="GO:0005886">
    <property type="term" value="C:plasma membrane"/>
    <property type="evidence" value="ECO:0007669"/>
    <property type="project" value="TreeGrafter"/>
</dbReference>
<feature type="domain" description="PLD phosphodiesterase" evidence="17">
    <location>
        <begin position="900"/>
        <end position="927"/>
    </location>
</feature>
<dbReference type="SUPFAM" id="SSF49562">
    <property type="entry name" value="C2 domain (Calcium/lipid-binding domain, CaLB)"/>
    <property type="match status" value="1"/>
</dbReference>
<dbReference type="PANTHER" id="PTHR18896">
    <property type="entry name" value="PHOSPHOLIPASE D"/>
    <property type="match status" value="1"/>
</dbReference>
<keyword evidence="9" id="KW-0677">Repeat</keyword>